<keyword evidence="2" id="KW-1185">Reference proteome</keyword>
<gene>
    <name evidence="1" type="ORF">LCOR_00505.1</name>
</gene>
<reference evidence="1" key="1">
    <citation type="submission" date="2013-08" db="EMBL/GenBank/DDBJ databases">
        <title>Gene expansion shapes genome architecture in the human pathogen Lichtheimia corymbifera: an evolutionary genomics analysis in the ancient terrestrial Mucorales (Mucoromycotina).</title>
        <authorList>
            <person name="Schwartze V.U."/>
            <person name="Winter S."/>
            <person name="Shelest E."/>
            <person name="Marcet-Houben M."/>
            <person name="Horn F."/>
            <person name="Wehner S."/>
            <person name="Hoffmann K."/>
            <person name="Riege K."/>
            <person name="Sammeth M."/>
            <person name="Nowrousian M."/>
            <person name="Valiante V."/>
            <person name="Linde J."/>
            <person name="Jacobsen I.D."/>
            <person name="Marz M."/>
            <person name="Brakhage A.A."/>
            <person name="Gabaldon T."/>
            <person name="Bocker S."/>
            <person name="Voigt K."/>
        </authorList>
    </citation>
    <scope>NUCLEOTIDE SEQUENCE [LARGE SCALE GENOMIC DNA]</scope>
    <source>
        <strain evidence="1">FSU 9682</strain>
    </source>
</reference>
<evidence type="ECO:0000313" key="1">
    <source>
        <dbReference type="EMBL" id="CDH48734.1"/>
    </source>
</evidence>
<accession>A0A068RFI6</accession>
<sequence length="92" mass="10643">MDDTGALDPMHAAAILQPWMKDDYAGSIKEYNDTIIPIASIWFTRSLVNLQCSSFIILVTITPYSSNFLLNESWIQHNIIDHLVGFWIERWE</sequence>
<name>A0A068RFI6_9FUNG</name>
<dbReference type="Proteomes" id="UP000027586">
    <property type="component" value="Unassembled WGS sequence"/>
</dbReference>
<evidence type="ECO:0000313" key="2">
    <source>
        <dbReference type="Proteomes" id="UP000027586"/>
    </source>
</evidence>
<dbReference type="EMBL" id="CBTN010000002">
    <property type="protein sequence ID" value="CDH48734.1"/>
    <property type="molecule type" value="Genomic_DNA"/>
</dbReference>
<protein>
    <submittedName>
        <fullName evidence="1">Uncharacterized protein</fullName>
    </submittedName>
</protein>
<comment type="caution">
    <text evidence="1">The sequence shown here is derived from an EMBL/GenBank/DDBJ whole genome shotgun (WGS) entry which is preliminary data.</text>
</comment>
<proteinExistence type="predicted"/>
<dbReference type="AlphaFoldDB" id="A0A068RFI6"/>
<dbReference type="VEuPathDB" id="FungiDB:LCOR_00505.1"/>
<organism evidence="1 2">
    <name type="scientific">Lichtheimia corymbifera JMRC:FSU:9682</name>
    <dbReference type="NCBI Taxonomy" id="1263082"/>
    <lineage>
        <taxon>Eukaryota</taxon>
        <taxon>Fungi</taxon>
        <taxon>Fungi incertae sedis</taxon>
        <taxon>Mucoromycota</taxon>
        <taxon>Mucoromycotina</taxon>
        <taxon>Mucoromycetes</taxon>
        <taxon>Mucorales</taxon>
        <taxon>Lichtheimiaceae</taxon>
        <taxon>Lichtheimia</taxon>
    </lineage>
</organism>